<keyword evidence="11" id="KW-0813">Transport</keyword>
<evidence type="ECO:0000256" key="7">
    <source>
        <dbReference type="ARBA" id="ARBA00023136"/>
    </source>
</evidence>
<comment type="subcellular location">
    <subcellularLocation>
        <location evidence="1 11">Cell membrane</location>
        <topology evidence="1 11">Multi-pass membrane protein</topology>
    </subcellularLocation>
</comment>
<comment type="activity regulation">
    <text evidence="11">Na(+) is not transported, but it plays an essential structural role and its presence is essential for fluoride channel function.</text>
</comment>
<keyword evidence="5 11" id="KW-1133">Transmembrane helix</keyword>
<comment type="caution">
    <text evidence="12">The sequence shown here is derived from an EMBL/GenBank/DDBJ whole genome shotgun (WGS) entry which is preliminary data.</text>
</comment>
<keyword evidence="6 11" id="KW-0406">Ion transport</keyword>
<dbReference type="AlphaFoldDB" id="A0A2A8CZQ2"/>
<protein>
    <recommendedName>
        <fullName evidence="11">Fluoride-specific ion channel FluC</fullName>
    </recommendedName>
</protein>
<feature type="binding site" evidence="11">
    <location>
        <position position="74"/>
    </location>
    <ligand>
        <name>Na(+)</name>
        <dbReference type="ChEBI" id="CHEBI:29101"/>
        <note>structural</note>
    </ligand>
</feature>
<evidence type="ECO:0000256" key="3">
    <source>
        <dbReference type="ARBA" id="ARBA00022519"/>
    </source>
</evidence>
<dbReference type="GO" id="GO:0140114">
    <property type="term" value="P:cellular detoxification of fluoride"/>
    <property type="evidence" value="ECO:0007669"/>
    <property type="project" value="UniProtKB-UniRule"/>
</dbReference>
<dbReference type="OrthoDB" id="9815830at2"/>
<keyword evidence="11" id="KW-0479">Metal-binding</keyword>
<sequence length="134" mass="13858">MRSLLLIAAGGAIGALMRHGVSALVHRYVPASFPWGTLAANLAGCFLIGALWAVSERSSFSPALGLFLFTGMIGAFTTFSTYALESLQLMQRGHVVSGLANIALSTLAGIFLVLIGMQTAKWILDTASAAAGTA</sequence>
<feature type="transmembrane region" description="Helical" evidence="11">
    <location>
        <begin position="66"/>
        <end position="84"/>
    </location>
</feature>
<evidence type="ECO:0000256" key="11">
    <source>
        <dbReference type="HAMAP-Rule" id="MF_00454"/>
    </source>
</evidence>
<comment type="function">
    <text evidence="11">Fluoride-specific ion channel. Important for reducing fluoride concentration in the cell, thus reducing its toxicity.</text>
</comment>
<keyword evidence="2 11" id="KW-1003">Cell membrane</keyword>
<dbReference type="Proteomes" id="UP000220102">
    <property type="component" value="Unassembled WGS sequence"/>
</dbReference>
<evidence type="ECO:0000256" key="6">
    <source>
        <dbReference type="ARBA" id="ARBA00023065"/>
    </source>
</evidence>
<evidence type="ECO:0000313" key="13">
    <source>
        <dbReference type="Proteomes" id="UP000220102"/>
    </source>
</evidence>
<evidence type="ECO:0000256" key="10">
    <source>
        <dbReference type="ARBA" id="ARBA00035585"/>
    </source>
</evidence>
<evidence type="ECO:0000256" key="2">
    <source>
        <dbReference type="ARBA" id="ARBA00022475"/>
    </source>
</evidence>
<dbReference type="NCBIfam" id="TIGR00494">
    <property type="entry name" value="crcB"/>
    <property type="match status" value="1"/>
</dbReference>
<dbReference type="HAMAP" id="MF_00454">
    <property type="entry name" value="FluC"/>
    <property type="match status" value="1"/>
</dbReference>
<dbReference type="RefSeq" id="WP_098074377.1">
    <property type="nucleotide sequence ID" value="NZ_PDEQ01000002.1"/>
</dbReference>
<evidence type="ECO:0000256" key="5">
    <source>
        <dbReference type="ARBA" id="ARBA00022989"/>
    </source>
</evidence>
<evidence type="ECO:0000256" key="9">
    <source>
        <dbReference type="ARBA" id="ARBA00035120"/>
    </source>
</evidence>
<dbReference type="PANTHER" id="PTHR28259">
    <property type="entry name" value="FLUORIDE EXPORT PROTEIN 1-RELATED"/>
    <property type="match status" value="1"/>
</dbReference>
<keyword evidence="8 11" id="KW-0407">Ion channel</keyword>
<organism evidence="12 13">
    <name type="scientific">Longibacter salinarum</name>
    <dbReference type="NCBI Taxonomy" id="1850348"/>
    <lineage>
        <taxon>Bacteria</taxon>
        <taxon>Pseudomonadati</taxon>
        <taxon>Rhodothermota</taxon>
        <taxon>Rhodothermia</taxon>
        <taxon>Rhodothermales</taxon>
        <taxon>Salisaetaceae</taxon>
        <taxon>Longibacter</taxon>
    </lineage>
</organism>
<keyword evidence="11" id="KW-0915">Sodium</keyword>
<feature type="transmembrane region" description="Helical" evidence="11">
    <location>
        <begin position="96"/>
        <end position="115"/>
    </location>
</feature>
<proteinExistence type="inferred from homology"/>
<gene>
    <name evidence="11 12" type="primary">crcB</name>
    <name evidence="11" type="synonym">fluC</name>
    <name evidence="12" type="ORF">CRI94_03935</name>
</gene>
<comment type="similarity">
    <text evidence="9 11">Belongs to the fluoride channel Fluc/FEX (TC 1.A.43) family.</text>
</comment>
<reference evidence="12 13" key="1">
    <citation type="submission" date="2017-10" db="EMBL/GenBank/DDBJ databases">
        <title>Draft genome of Longibacter Salinarum.</title>
        <authorList>
            <person name="Goh K.M."/>
            <person name="Shamsir M.S."/>
            <person name="Lim S.W."/>
        </authorList>
    </citation>
    <scope>NUCLEOTIDE SEQUENCE [LARGE SCALE GENOMIC DNA]</scope>
    <source>
        <strain evidence="12 13">KCTC 52045</strain>
    </source>
</reference>
<dbReference type="InterPro" id="IPR003691">
    <property type="entry name" value="FluC"/>
</dbReference>
<evidence type="ECO:0000256" key="1">
    <source>
        <dbReference type="ARBA" id="ARBA00004651"/>
    </source>
</evidence>
<keyword evidence="13" id="KW-1185">Reference proteome</keyword>
<dbReference type="Pfam" id="PF02537">
    <property type="entry name" value="CRCB"/>
    <property type="match status" value="1"/>
</dbReference>
<keyword evidence="7 11" id="KW-0472">Membrane</keyword>
<dbReference type="GO" id="GO:0046872">
    <property type="term" value="F:metal ion binding"/>
    <property type="evidence" value="ECO:0007669"/>
    <property type="project" value="UniProtKB-KW"/>
</dbReference>
<evidence type="ECO:0000313" key="12">
    <source>
        <dbReference type="EMBL" id="PEN14199.1"/>
    </source>
</evidence>
<comment type="catalytic activity">
    <reaction evidence="10">
        <text>fluoride(in) = fluoride(out)</text>
        <dbReference type="Rhea" id="RHEA:76159"/>
        <dbReference type="ChEBI" id="CHEBI:17051"/>
    </reaction>
    <physiologicalReaction direction="left-to-right" evidence="10">
        <dbReference type="Rhea" id="RHEA:76160"/>
    </physiologicalReaction>
</comment>
<dbReference type="GO" id="GO:0005886">
    <property type="term" value="C:plasma membrane"/>
    <property type="evidence" value="ECO:0007669"/>
    <property type="project" value="UniProtKB-SubCell"/>
</dbReference>
<dbReference type="GO" id="GO:0062054">
    <property type="term" value="F:fluoride channel activity"/>
    <property type="evidence" value="ECO:0007669"/>
    <property type="project" value="UniProtKB-UniRule"/>
</dbReference>
<evidence type="ECO:0000256" key="4">
    <source>
        <dbReference type="ARBA" id="ARBA00022692"/>
    </source>
</evidence>
<evidence type="ECO:0000256" key="8">
    <source>
        <dbReference type="ARBA" id="ARBA00023303"/>
    </source>
</evidence>
<keyword evidence="4 11" id="KW-0812">Transmembrane</keyword>
<accession>A0A2A8CZQ2</accession>
<dbReference type="PANTHER" id="PTHR28259:SF1">
    <property type="entry name" value="FLUORIDE EXPORT PROTEIN 1-RELATED"/>
    <property type="match status" value="1"/>
</dbReference>
<keyword evidence="3" id="KW-0997">Cell inner membrane</keyword>
<name>A0A2A8CZQ2_9BACT</name>
<feature type="binding site" evidence="11">
    <location>
        <position position="77"/>
    </location>
    <ligand>
        <name>Na(+)</name>
        <dbReference type="ChEBI" id="CHEBI:29101"/>
        <note>structural</note>
    </ligand>
</feature>
<feature type="transmembrane region" description="Helical" evidence="11">
    <location>
        <begin position="33"/>
        <end position="54"/>
    </location>
</feature>
<dbReference type="EMBL" id="PDEQ01000002">
    <property type="protein sequence ID" value="PEN14199.1"/>
    <property type="molecule type" value="Genomic_DNA"/>
</dbReference>